<proteinExistence type="inferred from homology"/>
<evidence type="ECO:0000313" key="6">
    <source>
        <dbReference type="EMBL" id="KAF8687486.1"/>
    </source>
</evidence>
<dbReference type="InterPro" id="IPR003593">
    <property type="entry name" value="AAA+_ATPase"/>
</dbReference>
<evidence type="ECO:0000313" key="7">
    <source>
        <dbReference type="Proteomes" id="UP000636709"/>
    </source>
</evidence>
<comment type="catalytic activity">
    <reaction evidence="4">
        <text>ATP + H2O = ADP + phosphate + H(+)</text>
        <dbReference type="Rhea" id="RHEA:13065"/>
        <dbReference type="ChEBI" id="CHEBI:15377"/>
        <dbReference type="ChEBI" id="CHEBI:15378"/>
        <dbReference type="ChEBI" id="CHEBI:30616"/>
        <dbReference type="ChEBI" id="CHEBI:43474"/>
        <dbReference type="ChEBI" id="CHEBI:456216"/>
    </reaction>
</comment>
<feature type="domain" description="AAA+ ATPase" evidence="5">
    <location>
        <begin position="580"/>
        <end position="731"/>
    </location>
</feature>
<dbReference type="InterPro" id="IPR058017">
    <property type="entry name" value="At3g28540-like_C"/>
</dbReference>
<sequence>MARIIQTIVHPLTNHEADIIYDLAGDMKAAAPSWSSLGSLFATAMVVRAAARDGSPCPALPRRVHLRHQARRHDRRLESNANGVPNELYESAQLYLSARCLASLPPVLHVHKAHGAAADVVASLPHHHTTRDTFRDVAVVWTAGTTTAGYTPSLFAGRRGGFGSPITVAVRCLRLEFPRHHRDVVRGEYIPTWPRARRGHGAATTPMAAKRTAMAVDEDEHQMMWLSHPFTHPSTFDTLAMDLALRDAICSDMLCFVHRRALRARRTRVEALIAAIANLLEFDIYDLELTSSTSIKFRTEKPSPFIDPAPPRCPLRSRSGGMKATSLSWSSLGSLVATAVVVRAAVQEVLPPEAYGAARALLARAAAAFRHPTDTIVVHESDANGVPNELYEAAQLYLGARCLSTAPSVHLHKAHGAPEPVASLPDDHAARDTFRGVTVAWRSQRVDQGSGGGGPRGGLVGAMAGGGGGGGFGRQQRCLRLEFPRRHRDVVRGAYVAQVLAEAAALRLKMRQRKLYTNNNSMFCGGGMDVHQMLWSSHPFAHPSTFDTLAMDPALRDAIRSDLLRFVRRRDHYARAGRAWKRGYLLHGPPGTGKTSLIAAIANLLEFDIYDLELTAVGSNSELRRLLASTRPKSVIVVEDIDCSLGLFDRTTRAESADDAGTPRPVHASPFPPRAREKISLSGVLNFVDGLWSSCVGERLIVFTTNHVDRLDPALLRPGRMDRKIELGYCKGHALRVLANNYLGGAGAGDEDDHVPSGDCRYEELIGEAERLLEEVHLTPADVAEVFMGCDGDGPHAALQKLVDDLNSKRIGAQKCVESNGV</sequence>
<dbReference type="InterPro" id="IPR050747">
    <property type="entry name" value="Mitochondrial_chaperone_BCS1"/>
</dbReference>
<dbReference type="InterPro" id="IPR003959">
    <property type="entry name" value="ATPase_AAA_core"/>
</dbReference>
<dbReference type="OrthoDB" id="10251412at2759"/>
<comment type="caution">
    <text evidence="6">The sequence shown here is derived from an EMBL/GenBank/DDBJ whole genome shotgun (WGS) entry which is preliminary data.</text>
</comment>
<dbReference type="SMART" id="SM00382">
    <property type="entry name" value="AAA"/>
    <property type="match status" value="1"/>
</dbReference>
<protein>
    <recommendedName>
        <fullName evidence="5">AAA+ ATPase domain-containing protein</fullName>
    </recommendedName>
</protein>
<name>A0A835EI07_9POAL</name>
<dbReference type="Pfam" id="PF00004">
    <property type="entry name" value="AAA"/>
    <property type="match status" value="2"/>
</dbReference>
<dbReference type="InterPro" id="IPR027417">
    <property type="entry name" value="P-loop_NTPase"/>
</dbReference>
<dbReference type="InterPro" id="IPR025753">
    <property type="entry name" value="AAA_N_dom"/>
</dbReference>
<dbReference type="GO" id="GO:0005524">
    <property type="term" value="F:ATP binding"/>
    <property type="evidence" value="ECO:0007669"/>
    <property type="project" value="InterPro"/>
</dbReference>
<dbReference type="PROSITE" id="PS00674">
    <property type="entry name" value="AAA"/>
    <property type="match status" value="1"/>
</dbReference>
<evidence type="ECO:0000259" key="5">
    <source>
        <dbReference type="SMART" id="SM00382"/>
    </source>
</evidence>
<keyword evidence="3" id="KW-0460">Magnesium</keyword>
<dbReference type="Gene3D" id="3.40.50.300">
    <property type="entry name" value="P-loop containing nucleotide triphosphate hydrolases"/>
    <property type="match status" value="1"/>
</dbReference>
<evidence type="ECO:0000256" key="3">
    <source>
        <dbReference type="ARBA" id="ARBA00022842"/>
    </source>
</evidence>
<dbReference type="Pfam" id="PF25568">
    <property type="entry name" value="AAA_lid_At3g28540"/>
    <property type="match status" value="1"/>
</dbReference>
<accession>A0A835EI07</accession>
<evidence type="ECO:0000256" key="2">
    <source>
        <dbReference type="ARBA" id="ARBA00007448"/>
    </source>
</evidence>
<comment type="cofactor">
    <cofactor evidence="1">
        <name>Mg(2+)</name>
        <dbReference type="ChEBI" id="CHEBI:18420"/>
    </cofactor>
</comment>
<gene>
    <name evidence="6" type="ORF">HU200_043181</name>
</gene>
<dbReference type="PANTHER" id="PTHR23070">
    <property type="entry name" value="BCS1 AAA-TYPE ATPASE"/>
    <property type="match status" value="1"/>
</dbReference>
<evidence type="ECO:0000256" key="4">
    <source>
        <dbReference type="ARBA" id="ARBA00049360"/>
    </source>
</evidence>
<dbReference type="SUPFAM" id="SSF52540">
    <property type="entry name" value="P-loop containing nucleoside triphosphate hydrolases"/>
    <property type="match status" value="1"/>
</dbReference>
<dbReference type="Proteomes" id="UP000636709">
    <property type="component" value="Unassembled WGS sequence"/>
</dbReference>
<reference evidence="6" key="1">
    <citation type="submission" date="2020-07" db="EMBL/GenBank/DDBJ databases">
        <title>Genome sequence and genetic diversity analysis of an under-domesticated orphan crop, white fonio (Digitaria exilis).</title>
        <authorList>
            <person name="Bennetzen J.L."/>
            <person name="Chen S."/>
            <person name="Ma X."/>
            <person name="Wang X."/>
            <person name="Yssel A.E.J."/>
            <person name="Chaluvadi S.R."/>
            <person name="Johnson M."/>
            <person name="Gangashetty P."/>
            <person name="Hamidou F."/>
            <person name="Sanogo M.D."/>
            <person name="Zwaenepoel A."/>
            <person name="Wallace J."/>
            <person name="Van De Peer Y."/>
            <person name="Van Deynze A."/>
        </authorList>
    </citation>
    <scope>NUCLEOTIDE SEQUENCE</scope>
    <source>
        <tissue evidence="6">Leaves</tissue>
    </source>
</reference>
<dbReference type="CDD" id="cd19510">
    <property type="entry name" value="RecA-like_BCS1"/>
    <property type="match status" value="1"/>
</dbReference>
<organism evidence="6 7">
    <name type="scientific">Digitaria exilis</name>
    <dbReference type="NCBI Taxonomy" id="1010633"/>
    <lineage>
        <taxon>Eukaryota</taxon>
        <taxon>Viridiplantae</taxon>
        <taxon>Streptophyta</taxon>
        <taxon>Embryophyta</taxon>
        <taxon>Tracheophyta</taxon>
        <taxon>Spermatophyta</taxon>
        <taxon>Magnoliopsida</taxon>
        <taxon>Liliopsida</taxon>
        <taxon>Poales</taxon>
        <taxon>Poaceae</taxon>
        <taxon>PACMAD clade</taxon>
        <taxon>Panicoideae</taxon>
        <taxon>Panicodae</taxon>
        <taxon>Paniceae</taxon>
        <taxon>Anthephorinae</taxon>
        <taxon>Digitaria</taxon>
    </lineage>
</organism>
<evidence type="ECO:0000256" key="1">
    <source>
        <dbReference type="ARBA" id="ARBA00001946"/>
    </source>
</evidence>
<dbReference type="EMBL" id="JACEFO010002056">
    <property type="protein sequence ID" value="KAF8687486.1"/>
    <property type="molecule type" value="Genomic_DNA"/>
</dbReference>
<keyword evidence="7" id="KW-1185">Reference proteome</keyword>
<dbReference type="GO" id="GO:0006950">
    <property type="term" value="P:response to stress"/>
    <property type="evidence" value="ECO:0007669"/>
    <property type="project" value="UniProtKB-ARBA"/>
</dbReference>
<dbReference type="GO" id="GO:0016887">
    <property type="term" value="F:ATP hydrolysis activity"/>
    <property type="evidence" value="ECO:0007669"/>
    <property type="project" value="InterPro"/>
</dbReference>
<dbReference type="Pfam" id="PF14363">
    <property type="entry name" value="AAA_assoc"/>
    <property type="match status" value="2"/>
</dbReference>
<comment type="similarity">
    <text evidence="2">Belongs to the AAA ATPase family. BCS1 subfamily.</text>
</comment>
<dbReference type="InterPro" id="IPR003960">
    <property type="entry name" value="ATPase_AAA_CS"/>
</dbReference>
<dbReference type="AlphaFoldDB" id="A0A835EI07"/>